<feature type="chain" id="PRO_5046897647" evidence="1">
    <location>
        <begin position="20"/>
        <end position="72"/>
    </location>
</feature>
<proteinExistence type="predicted"/>
<accession>A0ABS4CZ36</accession>
<reference evidence="2 3" key="1">
    <citation type="submission" date="2021-01" db="EMBL/GenBank/DDBJ databases">
        <title>Genomic Encyclopedia of Type Strains, Phase IV (KMG-IV): sequencing the most valuable type-strain genomes for metagenomic binning, comparative biology and taxonomic classification.</title>
        <authorList>
            <person name="Goeker M."/>
        </authorList>
    </citation>
    <scope>NUCLEOTIDE SEQUENCE [LARGE SCALE GENOMIC DNA]</scope>
    <source>
        <strain evidence="2 3">DSM 103394</strain>
    </source>
</reference>
<dbReference type="EMBL" id="JAFDST010000003">
    <property type="protein sequence ID" value="MBP1082604.1"/>
    <property type="molecule type" value="Genomic_DNA"/>
</dbReference>
<sequence length="72" mass="8306">MKKVLMFFLCLAVVLTTSACQKKYTGEYKQWGMTAKLVDTDKLEKHNIPYKIEDGQVYIPEDAYEDALFCCS</sequence>
<evidence type="ECO:0000313" key="3">
    <source>
        <dbReference type="Proteomes" id="UP000674416"/>
    </source>
</evidence>
<evidence type="ECO:0000313" key="2">
    <source>
        <dbReference type="EMBL" id="MBP1082604.1"/>
    </source>
</evidence>
<organism evidence="2 3">
    <name type="scientific">Bacillus capparidis</name>
    <dbReference type="NCBI Taxonomy" id="1840411"/>
    <lineage>
        <taxon>Bacteria</taxon>
        <taxon>Bacillati</taxon>
        <taxon>Bacillota</taxon>
        <taxon>Bacilli</taxon>
        <taxon>Bacillales</taxon>
        <taxon>Bacillaceae</taxon>
        <taxon>Bacillus</taxon>
    </lineage>
</organism>
<keyword evidence="2" id="KW-0969">Cilium</keyword>
<dbReference type="PROSITE" id="PS51257">
    <property type="entry name" value="PROKAR_LIPOPROTEIN"/>
    <property type="match status" value="1"/>
</dbReference>
<feature type="signal peptide" evidence="1">
    <location>
        <begin position="1"/>
        <end position="19"/>
    </location>
</feature>
<name>A0ABS4CZ36_9BACI</name>
<keyword evidence="2" id="KW-0282">Flagellum</keyword>
<dbReference type="Proteomes" id="UP000674416">
    <property type="component" value="Unassembled WGS sequence"/>
</dbReference>
<protein>
    <submittedName>
        <fullName evidence="2">Flagellar biosynthesis/type III secretory pathway M-ring protein FliF/YscJ</fullName>
    </submittedName>
</protein>
<keyword evidence="3" id="KW-1185">Reference proteome</keyword>
<comment type="caution">
    <text evidence="2">The sequence shown here is derived from an EMBL/GenBank/DDBJ whole genome shotgun (WGS) entry which is preliminary data.</text>
</comment>
<gene>
    <name evidence="2" type="ORF">JOC74_003107</name>
</gene>
<keyword evidence="1" id="KW-0732">Signal</keyword>
<keyword evidence="2" id="KW-0966">Cell projection</keyword>
<evidence type="ECO:0000256" key="1">
    <source>
        <dbReference type="SAM" id="SignalP"/>
    </source>
</evidence>